<keyword evidence="1" id="KW-1133">Transmembrane helix</keyword>
<keyword evidence="1" id="KW-0472">Membrane</keyword>
<proteinExistence type="predicted"/>
<keyword evidence="3" id="KW-1185">Reference proteome</keyword>
<accession>A0ABY7BV36</accession>
<sequence>METFWDIIAPIYGAVIAILVPIALAYALKLLRDKTGIEIEAKDREALQSALQSAALTVIRKQGTSALTSMAEDTIVNYVRDSVPDAVRRLGKSGTISDAKILKLAAPKLEAAARAGDAPPIVSRALATRGEN</sequence>
<organism evidence="2 3">
    <name type="scientific">Jiella pelagia</name>
    <dbReference type="NCBI Taxonomy" id="2986949"/>
    <lineage>
        <taxon>Bacteria</taxon>
        <taxon>Pseudomonadati</taxon>
        <taxon>Pseudomonadota</taxon>
        <taxon>Alphaproteobacteria</taxon>
        <taxon>Hyphomicrobiales</taxon>
        <taxon>Aurantimonadaceae</taxon>
        <taxon>Jiella</taxon>
    </lineage>
</organism>
<dbReference type="RefSeq" id="WP_268879693.1">
    <property type="nucleotide sequence ID" value="NZ_CP114029.1"/>
</dbReference>
<evidence type="ECO:0000313" key="2">
    <source>
        <dbReference type="EMBL" id="WAP67241.1"/>
    </source>
</evidence>
<evidence type="ECO:0000313" key="3">
    <source>
        <dbReference type="Proteomes" id="UP001164020"/>
    </source>
</evidence>
<evidence type="ECO:0008006" key="4">
    <source>
        <dbReference type="Google" id="ProtNLM"/>
    </source>
</evidence>
<name>A0ABY7BV36_9HYPH</name>
<protein>
    <recommendedName>
        <fullName evidence="4">Bacteriophage holin of superfamily 6 (Holin_LLH)</fullName>
    </recommendedName>
</protein>
<gene>
    <name evidence="2" type="ORF">OH818_16830</name>
</gene>
<feature type="transmembrane region" description="Helical" evidence="1">
    <location>
        <begin position="7"/>
        <end position="28"/>
    </location>
</feature>
<evidence type="ECO:0000256" key="1">
    <source>
        <dbReference type="SAM" id="Phobius"/>
    </source>
</evidence>
<dbReference type="Proteomes" id="UP001164020">
    <property type="component" value="Chromosome"/>
</dbReference>
<reference evidence="2" key="1">
    <citation type="submission" date="2022-12" db="EMBL/GenBank/DDBJ databases">
        <title>Jiella pelagia sp. nov., isolated from phosphonate enriched culture of Northwest Pacific surface seawater.</title>
        <authorList>
            <person name="Shin D.Y."/>
            <person name="Hwang C.Y."/>
        </authorList>
    </citation>
    <scope>NUCLEOTIDE SEQUENCE</scope>
    <source>
        <strain evidence="2">HL-NP1</strain>
    </source>
</reference>
<dbReference type="EMBL" id="CP114029">
    <property type="protein sequence ID" value="WAP67241.1"/>
    <property type="molecule type" value="Genomic_DNA"/>
</dbReference>
<keyword evidence="1" id="KW-0812">Transmembrane</keyword>